<proteinExistence type="predicted"/>
<evidence type="ECO:0008006" key="3">
    <source>
        <dbReference type="Google" id="ProtNLM"/>
    </source>
</evidence>
<evidence type="ECO:0000313" key="1">
    <source>
        <dbReference type="EMBL" id="KAJ8878016.1"/>
    </source>
</evidence>
<keyword evidence="2" id="KW-1185">Reference proteome</keyword>
<evidence type="ECO:0000313" key="2">
    <source>
        <dbReference type="Proteomes" id="UP001159363"/>
    </source>
</evidence>
<accession>A0ABQ9H1D7</accession>
<sequence length="91" mass="10508">MKTAREVRILVWYNCCLCQTPILEYKLMHCYKVHHLLLTTQNSCVTFVKTQNVFGQKALDAPVEHWDLILLPVVCRPFGPVLHTVGDNSLR</sequence>
<protein>
    <recommendedName>
        <fullName evidence="3">Secreted protein</fullName>
    </recommendedName>
</protein>
<gene>
    <name evidence="1" type="ORF">PR048_022479</name>
</gene>
<organism evidence="1 2">
    <name type="scientific">Dryococelus australis</name>
    <dbReference type="NCBI Taxonomy" id="614101"/>
    <lineage>
        <taxon>Eukaryota</taxon>
        <taxon>Metazoa</taxon>
        <taxon>Ecdysozoa</taxon>
        <taxon>Arthropoda</taxon>
        <taxon>Hexapoda</taxon>
        <taxon>Insecta</taxon>
        <taxon>Pterygota</taxon>
        <taxon>Neoptera</taxon>
        <taxon>Polyneoptera</taxon>
        <taxon>Phasmatodea</taxon>
        <taxon>Verophasmatodea</taxon>
        <taxon>Anareolatae</taxon>
        <taxon>Phasmatidae</taxon>
        <taxon>Eurycanthinae</taxon>
        <taxon>Dryococelus</taxon>
    </lineage>
</organism>
<name>A0ABQ9H1D7_9NEOP</name>
<comment type="caution">
    <text evidence="1">The sequence shown here is derived from an EMBL/GenBank/DDBJ whole genome shotgun (WGS) entry which is preliminary data.</text>
</comment>
<dbReference type="Proteomes" id="UP001159363">
    <property type="component" value="Chromosome 7"/>
</dbReference>
<reference evidence="1 2" key="1">
    <citation type="submission" date="2023-02" db="EMBL/GenBank/DDBJ databases">
        <title>LHISI_Scaffold_Assembly.</title>
        <authorList>
            <person name="Stuart O.P."/>
            <person name="Cleave R."/>
            <person name="Magrath M.J.L."/>
            <person name="Mikheyev A.S."/>
        </authorList>
    </citation>
    <scope>NUCLEOTIDE SEQUENCE [LARGE SCALE GENOMIC DNA]</scope>
    <source>
        <strain evidence="1">Daus_M_001</strain>
        <tissue evidence="1">Leg muscle</tissue>
    </source>
</reference>
<dbReference type="EMBL" id="JARBHB010000008">
    <property type="protein sequence ID" value="KAJ8878016.1"/>
    <property type="molecule type" value="Genomic_DNA"/>
</dbReference>